<proteinExistence type="predicted"/>
<dbReference type="EMBL" id="HQ728266">
    <property type="protein sequence ID" value="AEJ81538.1"/>
    <property type="molecule type" value="Genomic_DNA"/>
</dbReference>
<dbReference type="GeneID" id="14013707"/>
<dbReference type="KEGG" id="vg:14013707"/>
<dbReference type="Proteomes" id="UP000008893">
    <property type="component" value="Segment"/>
</dbReference>
<dbReference type="RefSeq" id="YP_007005755.1">
    <property type="nucleotide sequence ID" value="NC_019514.1"/>
</dbReference>
<protein>
    <submittedName>
        <fullName evidence="1">Gp019</fullName>
    </submittedName>
</protein>
<evidence type="ECO:0000313" key="2">
    <source>
        <dbReference type="Proteomes" id="UP000008893"/>
    </source>
</evidence>
<reference evidence="1 2" key="1">
    <citation type="journal article" date="2011" name="Appl. Environ. Microbiol.">
        <title>Novel Virulent and Broad-Host-Range Erwinia amylovora Bacteriophages Reveal a High Degree of Mosaicism and a Relationship to Enterobacteriaceae Phages.</title>
        <authorList>
            <person name="Born Y."/>
            <person name="Fieseler L."/>
            <person name="Marazzi J."/>
            <person name="Lurz R."/>
            <person name="Duffy B."/>
            <person name="Loessner M.J."/>
        </authorList>
    </citation>
    <scope>NUCLEOTIDE SEQUENCE [LARGE SCALE GENOMIC DNA]</scope>
</reference>
<name>G0YQB1_9CAUD</name>
<evidence type="ECO:0000313" key="1">
    <source>
        <dbReference type="EMBL" id="AEJ81538.1"/>
    </source>
</evidence>
<keyword evidence="2" id="KW-1185">Reference proteome</keyword>
<sequence>MQITEIIYIMYATNHNGWALNKEFALRSPLTISRGWWILQANHYELLERVVGNKVVPD</sequence>
<organism evidence="1 2">
    <name type="scientific">Erwinia phage vB_EamP-S6</name>
    <dbReference type="NCBI Taxonomy" id="1051675"/>
    <lineage>
        <taxon>Viruses</taxon>
        <taxon>Duplodnaviria</taxon>
        <taxon>Heunggongvirae</taxon>
        <taxon>Uroviricota</taxon>
        <taxon>Caudoviricetes</taxon>
        <taxon>Schitoviridae</taxon>
        <taxon>Waedenswilvirus</taxon>
        <taxon>Waedenswilvirus S6</taxon>
    </lineage>
</organism>
<accession>G0YQB1</accession>